<evidence type="ECO:0000313" key="8">
    <source>
        <dbReference type="Proteomes" id="UP000184245"/>
    </source>
</evidence>
<gene>
    <name evidence="7" type="ORF">SAMN02745158_00857</name>
</gene>
<dbReference type="Pfam" id="PF13432">
    <property type="entry name" value="TPR_16"/>
    <property type="match status" value="1"/>
</dbReference>
<dbReference type="PANTHER" id="PTHR45586">
    <property type="entry name" value="TPR REPEAT-CONTAINING PROTEIN PA4667"/>
    <property type="match status" value="1"/>
</dbReference>
<evidence type="ECO:0000256" key="6">
    <source>
        <dbReference type="SAM" id="Phobius"/>
    </source>
</evidence>
<dbReference type="RefSeq" id="WP_072849270.1">
    <property type="nucleotide sequence ID" value="NZ_FQVI01000002.1"/>
</dbReference>
<protein>
    <submittedName>
        <fullName evidence="7">Tetratricopeptide repeat-containing protein</fullName>
    </submittedName>
</protein>
<evidence type="ECO:0000256" key="1">
    <source>
        <dbReference type="ARBA" id="ARBA00022737"/>
    </source>
</evidence>
<organism evidence="7 8">
    <name type="scientific">Lactonifactor longoviformis DSM 17459</name>
    <dbReference type="NCBI Taxonomy" id="1122155"/>
    <lineage>
        <taxon>Bacteria</taxon>
        <taxon>Bacillati</taxon>
        <taxon>Bacillota</taxon>
        <taxon>Clostridia</taxon>
        <taxon>Eubacteriales</taxon>
        <taxon>Clostridiaceae</taxon>
        <taxon>Lactonifactor</taxon>
    </lineage>
</organism>
<dbReference type="Pfam" id="PF13174">
    <property type="entry name" value="TPR_6"/>
    <property type="match status" value="1"/>
</dbReference>
<keyword evidence="6" id="KW-0812">Transmembrane</keyword>
<name>A0A1M4UCR3_9CLOT</name>
<feature type="compositionally biased region" description="Basic and acidic residues" evidence="5">
    <location>
        <begin position="494"/>
        <end position="503"/>
    </location>
</feature>
<dbReference type="EMBL" id="FQVI01000002">
    <property type="protein sequence ID" value="SHE54641.1"/>
    <property type="molecule type" value="Genomic_DNA"/>
</dbReference>
<feature type="coiled-coil region" evidence="4">
    <location>
        <begin position="280"/>
        <end position="335"/>
    </location>
</feature>
<evidence type="ECO:0000256" key="5">
    <source>
        <dbReference type="SAM" id="MobiDB-lite"/>
    </source>
</evidence>
<keyword evidence="2 3" id="KW-0802">TPR repeat</keyword>
<keyword evidence="4" id="KW-0175">Coiled coil</keyword>
<keyword evidence="6" id="KW-1133">Transmembrane helix</keyword>
<feature type="region of interest" description="Disordered" evidence="5">
    <location>
        <begin position="460"/>
        <end position="503"/>
    </location>
</feature>
<evidence type="ECO:0000313" key="7">
    <source>
        <dbReference type="EMBL" id="SHE54641.1"/>
    </source>
</evidence>
<feature type="repeat" description="TPR" evidence="3">
    <location>
        <begin position="416"/>
        <end position="449"/>
    </location>
</feature>
<evidence type="ECO:0000256" key="2">
    <source>
        <dbReference type="ARBA" id="ARBA00022803"/>
    </source>
</evidence>
<keyword evidence="8" id="KW-1185">Reference proteome</keyword>
<keyword evidence="6" id="KW-0472">Membrane</keyword>
<dbReference type="OrthoDB" id="9791784at2"/>
<dbReference type="InterPro" id="IPR051012">
    <property type="entry name" value="CellSynth/LPSAsmb/PSIAsmb"/>
</dbReference>
<dbReference type="InterPro" id="IPR019734">
    <property type="entry name" value="TPR_rpt"/>
</dbReference>
<dbReference type="InterPro" id="IPR011990">
    <property type="entry name" value="TPR-like_helical_dom_sf"/>
</dbReference>
<sequence length="503" mass="55640">MNCMFCGAPLGASDYCGSCNRNVGAQKKALLLSNLYYNQGLEKAQIRDLSGAIDCLKRSLKLNKLNIQARNLLGLAYFETGEVVAALSEWVISKNIQPQGNLAAEFIQKLQGNPNRLDTINQTIKKYNQSLLYCRQGNVDMAVMQLKKVLAQNPKLIKGYHLLALLYIREQAYEKARKLLRSAAKIDKTNTTTLRFLREVDEQTGKVTSLEPRFRGLSREKEEKKAERSVYYSGNDLVIQPPAFRESSTAATLLNLGFGLVVGAALLWFLIVPGKIQKVNQEANQKVVEYSDQVASQAAELERLQSSIESSQSTVDSANDQVAQAEEKAASYDNLMKASSALREENYTTAANALQSVNPDLLSIEAKSVYDTVFGEVKTTLYRQYKKDGESAYESQDYAAAIDQLTKAQEIDASDYNVLYYLAMAYRETGDTQNAIAQFQKIIDTFPNTKRATDAKDYMEALGGTSGNGDTGEGDTQGEDTREENSGDQSEDTGDNRGTEEGE</sequence>
<accession>A0A1M4UCR3</accession>
<dbReference type="Proteomes" id="UP000184245">
    <property type="component" value="Unassembled WGS sequence"/>
</dbReference>
<dbReference type="PROSITE" id="PS50005">
    <property type="entry name" value="TPR"/>
    <property type="match status" value="2"/>
</dbReference>
<dbReference type="PANTHER" id="PTHR45586:SF1">
    <property type="entry name" value="LIPOPOLYSACCHARIDE ASSEMBLY PROTEIN B"/>
    <property type="match status" value="1"/>
</dbReference>
<feature type="transmembrane region" description="Helical" evidence="6">
    <location>
        <begin position="250"/>
        <end position="271"/>
    </location>
</feature>
<dbReference type="STRING" id="1122155.SAMN02745158_00857"/>
<dbReference type="SUPFAM" id="SSF48452">
    <property type="entry name" value="TPR-like"/>
    <property type="match status" value="2"/>
</dbReference>
<proteinExistence type="predicted"/>
<reference evidence="7 8" key="1">
    <citation type="submission" date="2016-11" db="EMBL/GenBank/DDBJ databases">
        <authorList>
            <person name="Jaros S."/>
            <person name="Januszkiewicz K."/>
            <person name="Wedrychowicz H."/>
        </authorList>
    </citation>
    <scope>NUCLEOTIDE SEQUENCE [LARGE SCALE GENOMIC DNA]</scope>
    <source>
        <strain evidence="7 8">DSM 17459</strain>
    </source>
</reference>
<dbReference type="SMART" id="SM00028">
    <property type="entry name" value="TPR"/>
    <property type="match status" value="6"/>
</dbReference>
<evidence type="ECO:0000256" key="4">
    <source>
        <dbReference type="SAM" id="Coils"/>
    </source>
</evidence>
<dbReference type="Pfam" id="PF13181">
    <property type="entry name" value="TPR_8"/>
    <property type="match status" value="1"/>
</dbReference>
<dbReference type="Gene3D" id="1.25.40.10">
    <property type="entry name" value="Tetratricopeptide repeat domain"/>
    <property type="match status" value="3"/>
</dbReference>
<keyword evidence="1" id="KW-0677">Repeat</keyword>
<evidence type="ECO:0000256" key="3">
    <source>
        <dbReference type="PROSITE-ProRule" id="PRU00339"/>
    </source>
</evidence>
<dbReference type="AlphaFoldDB" id="A0A1M4UCR3"/>
<feature type="repeat" description="TPR" evidence="3">
    <location>
        <begin position="157"/>
        <end position="190"/>
    </location>
</feature>